<reference evidence="3 4" key="1">
    <citation type="submission" date="2022-06" db="EMBL/GenBank/DDBJ databases">
        <title>Halomicroarcula sp. a new haloarchaeum isolate from saline soil.</title>
        <authorList>
            <person name="Strakova D."/>
            <person name="Galisteo C."/>
            <person name="Sanchez-Porro C."/>
            <person name="Ventosa A."/>
        </authorList>
    </citation>
    <scope>NUCLEOTIDE SEQUENCE [LARGE SCALE GENOMIC DNA]</scope>
    <source>
        <strain evidence="3 4">S3CR25-11</strain>
    </source>
</reference>
<organism evidence="3 4">
    <name type="scientific">Haloarcula onubensis</name>
    <dbReference type="NCBI Taxonomy" id="2950539"/>
    <lineage>
        <taxon>Archaea</taxon>
        <taxon>Methanobacteriati</taxon>
        <taxon>Methanobacteriota</taxon>
        <taxon>Stenosarchaea group</taxon>
        <taxon>Halobacteria</taxon>
        <taxon>Halobacteriales</taxon>
        <taxon>Haloarculaceae</taxon>
        <taxon>Haloarcula</taxon>
    </lineage>
</organism>
<dbReference type="RefSeq" id="WP_310899843.1">
    <property type="nucleotide sequence ID" value="NZ_JAMQOS010000002.1"/>
</dbReference>
<sequence length="132" mass="14328">MTARENDATGLEFDTGDGDIDYPPPDDLFKALASDTRRRLLAALPADSAMTLDELTDVLVGWQSTADGPAGPDEWAKVKIELVHAHIPLLVDAGLVTCDDEEIARATYPEPVMELVTFAGEYETAIGERDPR</sequence>
<protein>
    <submittedName>
        <fullName evidence="3">Helix-turn-helix domain-containing protein</fullName>
    </submittedName>
</protein>
<dbReference type="Gene3D" id="1.10.10.10">
    <property type="entry name" value="Winged helix-like DNA-binding domain superfamily/Winged helix DNA-binding domain"/>
    <property type="match status" value="1"/>
</dbReference>
<dbReference type="Pfam" id="PF24035">
    <property type="entry name" value="DUF7344"/>
    <property type="match status" value="1"/>
</dbReference>
<accession>A0ABU2FMM9</accession>
<feature type="region of interest" description="Disordered" evidence="1">
    <location>
        <begin position="1"/>
        <end position="22"/>
    </location>
</feature>
<dbReference type="InterPro" id="IPR011991">
    <property type="entry name" value="ArsR-like_HTH"/>
</dbReference>
<proteinExistence type="predicted"/>
<dbReference type="EMBL" id="JAMQOS010000002">
    <property type="protein sequence ID" value="MDS0282009.1"/>
    <property type="molecule type" value="Genomic_DNA"/>
</dbReference>
<gene>
    <name evidence="3" type="ORF">NDI86_07715</name>
</gene>
<dbReference type="InterPro" id="IPR036388">
    <property type="entry name" value="WH-like_DNA-bd_sf"/>
</dbReference>
<keyword evidence="4" id="KW-1185">Reference proteome</keyword>
<evidence type="ECO:0000313" key="3">
    <source>
        <dbReference type="EMBL" id="MDS0282009.1"/>
    </source>
</evidence>
<dbReference type="InterPro" id="IPR055768">
    <property type="entry name" value="DUF7344"/>
</dbReference>
<evidence type="ECO:0000313" key="4">
    <source>
        <dbReference type="Proteomes" id="UP001268864"/>
    </source>
</evidence>
<dbReference type="Proteomes" id="UP001268864">
    <property type="component" value="Unassembled WGS sequence"/>
</dbReference>
<evidence type="ECO:0000259" key="2">
    <source>
        <dbReference type="Pfam" id="PF24035"/>
    </source>
</evidence>
<feature type="domain" description="DUF7344" evidence="2">
    <location>
        <begin position="29"/>
        <end position="102"/>
    </location>
</feature>
<evidence type="ECO:0000256" key="1">
    <source>
        <dbReference type="SAM" id="MobiDB-lite"/>
    </source>
</evidence>
<name>A0ABU2FMM9_9EURY</name>
<dbReference type="CDD" id="cd00090">
    <property type="entry name" value="HTH_ARSR"/>
    <property type="match status" value="1"/>
</dbReference>
<comment type="caution">
    <text evidence="3">The sequence shown here is derived from an EMBL/GenBank/DDBJ whole genome shotgun (WGS) entry which is preliminary data.</text>
</comment>
<dbReference type="SUPFAM" id="SSF46785">
    <property type="entry name" value="Winged helix' DNA-binding domain"/>
    <property type="match status" value="1"/>
</dbReference>
<dbReference type="InterPro" id="IPR036390">
    <property type="entry name" value="WH_DNA-bd_sf"/>
</dbReference>